<dbReference type="Proteomes" id="UP000184384">
    <property type="component" value="Unassembled WGS sequence"/>
</dbReference>
<protein>
    <submittedName>
        <fullName evidence="2">Uncharacterized protein</fullName>
    </submittedName>
</protein>
<keyword evidence="4" id="KW-1185">Reference proteome</keyword>
<proteinExistence type="predicted"/>
<dbReference type="OrthoDB" id="1364245at2"/>
<reference evidence="1 4" key="3">
    <citation type="submission" date="2018-03" db="EMBL/GenBank/DDBJ databases">
        <title>Genomic Encyclopedia of Archaeal and Bacterial Type Strains, Phase II (KMG-II): from individual species to whole genera.</title>
        <authorList>
            <person name="Goeker M."/>
        </authorList>
    </citation>
    <scope>NUCLEOTIDE SEQUENCE [LARGE SCALE GENOMIC DNA]</scope>
    <source>
        <strain evidence="1 4">DSM 17797</strain>
    </source>
</reference>
<gene>
    <name evidence="1" type="ORF">BC624_101540</name>
    <name evidence="2" type="ORF">SAMN05443373_101540</name>
</gene>
<accession>A0A1M5J5P0</accession>
<reference evidence="2" key="2">
    <citation type="submission" date="2016-11" db="EMBL/GenBank/DDBJ databases">
        <authorList>
            <person name="Jaros S."/>
            <person name="Januszkiewicz K."/>
            <person name="Wedrychowicz H."/>
        </authorList>
    </citation>
    <scope>NUCLEOTIDE SEQUENCE [LARGE SCALE GENOMIC DNA]</scope>
    <source>
        <strain evidence="2">DSM 19729</strain>
    </source>
</reference>
<evidence type="ECO:0000313" key="4">
    <source>
        <dbReference type="Proteomes" id="UP000237771"/>
    </source>
</evidence>
<evidence type="ECO:0000313" key="3">
    <source>
        <dbReference type="Proteomes" id="UP000184384"/>
    </source>
</evidence>
<dbReference type="RefSeq" id="WP_072939806.1">
    <property type="nucleotide sequence ID" value="NZ_FQWO01000001.1"/>
</dbReference>
<dbReference type="Proteomes" id="UP000237771">
    <property type="component" value="Unassembled WGS sequence"/>
</dbReference>
<evidence type="ECO:0000313" key="2">
    <source>
        <dbReference type="EMBL" id="SHG35862.1"/>
    </source>
</evidence>
<dbReference type="EMBL" id="PVUB01000001">
    <property type="protein sequence ID" value="PRZ28247.1"/>
    <property type="molecule type" value="Genomic_DNA"/>
</dbReference>
<name>A0A1M5J5P0_9FLAO</name>
<evidence type="ECO:0000313" key="1">
    <source>
        <dbReference type="EMBL" id="PRZ28247.1"/>
    </source>
</evidence>
<dbReference type="EMBL" id="FQWO01000001">
    <property type="protein sequence ID" value="SHG35862.1"/>
    <property type="molecule type" value="Genomic_DNA"/>
</dbReference>
<organism evidence="2 3">
    <name type="scientific">Flavobacterium granuli</name>
    <dbReference type="NCBI Taxonomy" id="280093"/>
    <lineage>
        <taxon>Bacteria</taxon>
        <taxon>Pseudomonadati</taxon>
        <taxon>Bacteroidota</taxon>
        <taxon>Flavobacteriia</taxon>
        <taxon>Flavobacteriales</taxon>
        <taxon>Flavobacteriaceae</taxon>
        <taxon>Flavobacterium</taxon>
    </lineage>
</organism>
<dbReference type="AlphaFoldDB" id="A0A1M5J5P0"/>
<reference evidence="3" key="1">
    <citation type="submission" date="2016-11" db="EMBL/GenBank/DDBJ databases">
        <authorList>
            <person name="Varghese N."/>
            <person name="Submissions S."/>
        </authorList>
    </citation>
    <scope>NUCLEOTIDE SEQUENCE [LARGE SCALE GENOMIC DNA]</scope>
    <source>
        <strain evidence="3">DSM 19729</strain>
    </source>
</reference>
<sequence>MDIVKIKITSKTIKVEVRNSNNYVFNFNTALEIEKQDKDVLLKLYNALDLLFKKENTPEIKNYISPNQTNILDKILAVDNLELEKLD</sequence>